<feature type="non-terminal residue" evidence="3">
    <location>
        <position position="153"/>
    </location>
</feature>
<sequence>PTTTKTTTTHSTTSTTTTKPTTHSTTPETTTKPTTHLTTSTTTTKPTTHSTASTSTTVPTTLTTHAPVKLIAPTEQVVWHGDNMLTICEVIGNGMVHVKWTILFGTEAGNVRTENGLLEIRNAQPYNEGIYECSIDGSNAVRTYTHIRVNGSR</sequence>
<feature type="region of interest" description="Disordered" evidence="1">
    <location>
        <begin position="1"/>
        <end position="60"/>
    </location>
</feature>
<evidence type="ECO:0000259" key="2">
    <source>
        <dbReference type="PROSITE" id="PS50835"/>
    </source>
</evidence>
<reference evidence="3" key="3">
    <citation type="submission" date="2023-05" db="EMBL/GenBank/DDBJ databases">
        <authorList>
            <person name="Smith C.H."/>
        </authorList>
    </citation>
    <scope>NUCLEOTIDE SEQUENCE</scope>
    <source>
        <strain evidence="3">CHS0354</strain>
        <tissue evidence="3">Mantle</tissue>
    </source>
</reference>
<feature type="domain" description="Ig-like" evidence="2">
    <location>
        <begin position="67"/>
        <end position="145"/>
    </location>
</feature>
<dbReference type="PROSITE" id="PS50835">
    <property type="entry name" value="IG_LIKE"/>
    <property type="match status" value="1"/>
</dbReference>
<evidence type="ECO:0000313" key="3">
    <source>
        <dbReference type="EMBL" id="KAK3575956.1"/>
    </source>
</evidence>
<organism evidence="3 4">
    <name type="scientific">Potamilus streckersoni</name>
    <dbReference type="NCBI Taxonomy" id="2493646"/>
    <lineage>
        <taxon>Eukaryota</taxon>
        <taxon>Metazoa</taxon>
        <taxon>Spiralia</taxon>
        <taxon>Lophotrochozoa</taxon>
        <taxon>Mollusca</taxon>
        <taxon>Bivalvia</taxon>
        <taxon>Autobranchia</taxon>
        <taxon>Heteroconchia</taxon>
        <taxon>Palaeoheterodonta</taxon>
        <taxon>Unionida</taxon>
        <taxon>Unionoidea</taxon>
        <taxon>Unionidae</taxon>
        <taxon>Ambleminae</taxon>
        <taxon>Lampsilini</taxon>
        <taxon>Potamilus</taxon>
    </lineage>
</organism>
<accession>A0AAE0VF92</accession>
<protein>
    <recommendedName>
        <fullName evidence="2">Ig-like domain-containing protein</fullName>
    </recommendedName>
</protein>
<dbReference type="InterPro" id="IPR013783">
    <property type="entry name" value="Ig-like_fold"/>
</dbReference>
<keyword evidence="4" id="KW-1185">Reference proteome</keyword>
<dbReference type="InterPro" id="IPR036179">
    <property type="entry name" value="Ig-like_dom_sf"/>
</dbReference>
<dbReference type="Proteomes" id="UP001195483">
    <property type="component" value="Unassembled WGS sequence"/>
</dbReference>
<name>A0AAE0VF92_9BIVA</name>
<dbReference type="EMBL" id="JAEAOA010001194">
    <property type="protein sequence ID" value="KAK3575956.1"/>
    <property type="molecule type" value="Genomic_DNA"/>
</dbReference>
<dbReference type="Gene3D" id="2.60.40.10">
    <property type="entry name" value="Immunoglobulins"/>
    <property type="match status" value="1"/>
</dbReference>
<reference evidence="3" key="1">
    <citation type="journal article" date="2021" name="Genome Biol. Evol.">
        <title>A High-Quality Reference Genome for a Parasitic Bivalve with Doubly Uniparental Inheritance (Bivalvia: Unionida).</title>
        <authorList>
            <person name="Smith C.H."/>
        </authorList>
    </citation>
    <scope>NUCLEOTIDE SEQUENCE</scope>
    <source>
        <strain evidence="3">CHS0354</strain>
    </source>
</reference>
<reference evidence="3" key="2">
    <citation type="journal article" date="2021" name="Genome Biol. Evol.">
        <title>Developing a high-quality reference genome for a parasitic bivalve with doubly uniparental inheritance (Bivalvia: Unionida).</title>
        <authorList>
            <person name="Smith C.H."/>
        </authorList>
    </citation>
    <scope>NUCLEOTIDE SEQUENCE</scope>
    <source>
        <strain evidence="3">CHS0354</strain>
        <tissue evidence="3">Mantle</tissue>
    </source>
</reference>
<evidence type="ECO:0000313" key="4">
    <source>
        <dbReference type="Proteomes" id="UP001195483"/>
    </source>
</evidence>
<evidence type="ECO:0000256" key="1">
    <source>
        <dbReference type="SAM" id="MobiDB-lite"/>
    </source>
</evidence>
<comment type="caution">
    <text evidence="3">The sequence shown here is derived from an EMBL/GenBank/DDBJ whole genome shotgun (WGS) entry which is preliminary data.</text>
</comment>
<dbReference type="AlphaFoldDB" id="A0AAE0VF92"/>
<dbReference type="SUPFAM" id="SSF48726">
    <property type="entry name" value="Immunoglobulin"/>
    <property type="match status" value="1"/>
</dbReference>
<dbReference type="InterPro" id="IPR007110">
    <property type="entry name" value="Ig-like_dom"/>
</dbReference>
<proteinExistence type="predicted"/>
<gene>
    <name evidence="3" type="ORF">CHS0354_019274</name>
</gene>